<evidence type="ECO:0000256" key="1">
    <source>
        <dbReference type="SAM" id="Phobius"/>
    </source>
</evidence>
<dbReference type="Proteomes" id="UP000659124">
    <property type="component" value="Unassembled WGS sequence"/>
</dbReference>
<proteinExistence type="predicted"/>
<gene>
    <name evidence="2" type="ORF">ICL07_21325</name>
</gene>
<comment type="caution">
    <text evidence="2">The sequence shown here is derived from an EMBL/GenBank/DDBJ whole genome shotgun (WGS) entry which is preliminary data.</text>
</comment>
<keyword evidence="1" id="KW-0472">Membrane</keyword>
<dbReference type="RefSeq" id="WP_188090072.1">
    <property type="nucleotide sequence ID" value="NZ_JACVFC010000003.1"/>
</dbReference>
<evidence type="ECO:0000313" key="3">
    <source>
        <dbReference type="Proteomes" id="UP000659124"/>
    </source>
</evidence>
<keyword evidence="1" id="KW-0812">Transmembrane</keyword>
<name>A0ABR7TR21_9BACT</name>
<evidence type="ECO:0000313" key="2">
    <source>
        <dbReference type="EMBL" id="MBC9932944.1"/>
    </source>
</evidence>
<organism evidence="2 3">
    <name type="scientific">Chitinophaga qingshengii</name>
    <dbReference type="NCBI Taxonomy" id="1569794"/>
    <lineage>
        <taxon>Bacteria</taxon>
        <taxon>Pseudomonadati</taxon>
        <taxon>Bacteroidota</taxon>
        <taxon>Chitinophagia</taxon>
        <taxon>Chitinophagales</taxon>
        <taxon>Chitinophagaceae</taxon>
        <taxon>Chitinophaga</taxon>
    </lineage>
</organism>
<protein>
    <submittedName>
        <fullName evidence="2">Uncharacterized protein</fullName>
    </submittedName>
</protein>
<keyword evidence="1" id="KW-1133">Transmembrane helix</keyword>
<feature type="transmembrane region" description="Helical" evidence="1">
    <location>
        <begin position="9"/>
        <end position="28"/>
    </location>
</feature>
<sequence>MKSRVSSKFLLVYSSITTVALAMMLMAFKNMKESFEEIDVKKINIVDEKGKPVLIISNKDKMPPPVINGKTYKRAISPAGLLFLDEKGDECGGLAITDMKEANIRALAFDYSNADALGMIVKDGKTSNTYTAGLLINDKDTSGKPGMNISRIALTTEDGNAGLVINGPDEKPRIKILVDKQGNPVINVLDEKGKVVKSLVNLK</sequence>
<accession>A0ABR7TR21</accession>
<dbReference type="EMBL" id="JACVFC010000003">
    <property type="protein sequence ID" value="MBC9932944.1"/>
    <property type="molecule type" value="Genomic_DNA"/>
</dbReference>
<keyword evidence="3" id="KW-1185">Reference proteome</keyword>
<reference evidence="2 3" key="1">
    <citation type="submission" date="2020-09" db="EMBL/GenBank/DDBJ databases">
        <title>Genome sequences of type strains of Chitinophaga qingshengii and Chitinophaga varians.</title>
        <authorList>
            <person name="Kittiwongwattana C."/>
        </authorList>
    </citation>
    <scope>NUCLEOTIDE SEQUENCE [LARGE SCALE GENOMIC DNA]</scope>
    <source>
        <strain evidence="2 3">JCM 30026</strain>
    </source>
</reference>